<gene>
    <name evidence="1" type="ORF">BJ138DRAFT_1154864</name>
</gene>
<proteinExistence type="predicted"/>
<accession>A0ACB8A8A1</accession>
<comment type="caution">
    <text evidence="1">The sequence shown here is derived from an EMBL/GenBank/DDBJ whole genome shotgun (WGS) entry which is preliminary data.</text>
</comment>
<evidence type="ECO:0000313" key="1">
    <source>
        <dbReference type="EMBL" id="KAH7909615.1"/>
    </source>
</evidence>
<evidence type="ECO:0000313" key="2">
    <source>
        <dbReference type="Proteomes" id="UP000790377"/>
    </source>
</evidence>
<dbReference type="EMBL" id="MU267750">
    <property type="protein sequence ID" value="KAH7909615.1"/>
    <property type="molecule type" value="Genomic_DNA"/>
</dbReference>
<protein>
    <submittedName>
        <fullName evidence="1">Uncharacterized protein</fullName>
    </submittedName>
</protein>
<organism evidence="1 2">
    <name type="scientific">Hygrophoropsis aurantiaca</name>
    <dbReference type="NCBI Taxonomy" id="72124"/>
    <lineage>
        <taxon>Eukaryota</taxon>
        <taxon>Fungi</taxon>
        <taxon>Dikarya</taxon>
        <taxon>Basidiomycota</taxon>
        <taxon>Agaricomycotina</taxon>
        <taxon>Agaricomycetes</taxon>
        <taxon>Agaricomycetidae</taxon>
        <taxon>Boletales</taxon>
        <taxon>Coniophorineae</taxon>
        <taxon>Hygrophoropsidaceae</taxon>
        <taxon>Hygrophoropsis</taxon>
    </lineage>
</organism>
<reference evidence="1" key="1">
    <citation type="journal article" date="2021" name="New Phytol.">
        <title>Evolutionary innovations through gain and loss of genes in the ectomycorrhizal Boletales.</title>
        <authorList>
            <person name="Wu G."/>
            <person name="Miyauchi S."/>
            <person name="Morin E."/>
            <person name="Kuo A."/>
            <person name="Drula E."/>
            <person name="Varga T."/>
            <person name="Kohler A."/>
            <person name="Feng B."/>
            <person name="Cao Y."/>
            <person name="Lipzen A."/>
            <person name="Daum C."/>
            <person name="Hundley H."/>
            <person name="Pangilinan J."/>
            <person name="Johnson J."/>
            <person name="Barry K."/>
            <person name="LaButti K."/>
            <person name="Ng V."/>
            <person name="Ahrendt S."/>
            <person name="Min B."/>
            <person name="Choi I.G."/>
            <person name="Park H."/>
            <person name="Plett J.M."/>
            <person name="Magnuson J."/>
            <person name="Spatafora J.W."/>
            <person name="Nagy L.G."/>
            <person name="Henrissat B."/>
            <person name="Grigoriev I.V."/>
            <person name="Yang Z.L."/>
            <person name="Xu J."/>
            <person name="Martin F.M."/>
        </authorList>
    </citation>
    <scope>NUCLEOTIDE SEQUENCE</scope>
    <source>
        <strain evidence="1">ATCC 28755</strain>
    </source>
</reference>
<sequence>MSVHVDLREYQQLWQDRDFFRHKVIELGHRNIPNDILERSIASLVAERALRSPPVNSVPPINPGHWNPSPWNPPQNTNGAWPDLFSRNADAWNHHCNEPLQAPHRCNCHVDWNCPFHNGNLALDQRRPNNFVNWLDLDGGVRADPDRQRGAALPNTPHNHGWADLPHHHGRAFWTTPPTPTTPALPRRQPDISTWNFPSGTLTWSPHPQPQPGVPPHQFFGTNRLLGPAQHVERATAPVDPWSAARVTGGWPLPGTCPQWTAETFPALQHTQNTSVLLAPWLIPNPVNANLPQINWDIGRHPSSARRITHSHVNLDINTVFREKAMEPAVRKLQIVCDAGHMSQQWGTINVERATYITIRDVFESIHQFFQSPLTWPELQYIEGLSPGNRRLLDQAFHRRCYENNSGLSAHQAREGFRRVDCLGDKRIFWGLWITFNPDSTWYLNLGLISSPQG</sequence>
<name>A0ACB8A8A1_9AGAM</name>
<dbReference type="Proteomes" id="UP000790377">
    <property type="component" value="Unassembled WGS sequence"/>
</dbReference>
<keyword evidence="2" id="KW-1185">Reference proteome</keyword>